<gene>
    <name evidence="3" type="ORF">HUJ06_025143</name>
</gene>
<dbReference type="EMBL" id="DUZY01000001">
    <property type="protein sequence ID" value="DAD23679.1"/>
    <property type="molecule type" value="Genomic_DNA"/>
</dbReference>
<protein>
    <submittedName>
        <fullName evidence="3">Uncharacterized protein</fullName>
    </submittedName>
</protein>
<feature type="region of interest" description="Disordered" evidence="1">
    <location>
        <begin position="22"/>
        <end position="42"/>
    </location>
</feature>
<name>A0A822XX28_NELNU</name>
<sequence>MYPSSSDLPWLVLSLLISTASSRPPPPLSLHHLVPSPRLPSV</sequence>
<evidence type="ECO:0000313" key="3">
    <source>
        <dbReference type="EMBL" id="DAD23679.1"/>
    </source>
</evidence>
<accession>A0A822XX28</accession>
<feature type="chain" id="PRO_5032457288" evidence="2">
    <location>
        <begin position="23"/>
        <end position="42"/>
    </location>
</feature>
<evidence type="ECO:0000313" key="4">
    <source>
        <dbReference type="Proteomes" id="UP000607653"/>
    </source>
</evidence>
<dbReference type="AlphaFoldDB" id="A0A822XX28"/>
<evidence type="ECO:0000256" key="1">
    <source>
        <dbReference type="SAM" id="MobiDB-lite"/>
    </source>
</evidence>
<evidence type="ECO:0000256" key="2">
    <source>
        <dbReference type="SAM" id="SignalP"/>
    </source>
</evidence>
<keyword evidence="2" id="KW-0732">Signal</keyword>
<dbReference type="Proteomes" id="UP000607653">
    <property type="component" value="Unassembled WGS sequence"/>
</dbReference>
<reference evidence="3 4" key="1">
    <citation type="journal article" date="2020" name="Mol. Biol. Evol.">
        <title>Distinct Expression and Methylation Patterns for Genes with Different Fates following a Single Whole-Genome Duplication in Flowering Plants.</title>
        <authorList>
            <person name="Shi T."/>
            <person name="Rahmani R.S."/>
            <person name="Gugger P.F."/>
            <person name="Wang M."/>
            <person name="Li H."/>
            <person name="Zhang Y."/>
            <person name="Li Z."/>
            <person name="Wang Q."/>
            <person name="Van de Peer Y."/>
            <person name="Marchal K."/>
            <person name="Chen J."/>
        </authorList>
    </citation>
    <scope>NUCLEOTIDE SEQUENCE [LARGE SCALE GENOMIC DNA]</scope>
    <source>
        <tissue evidence="3">Leaf</tissue>
    </source>
</reference>
<feature type="compositionally biased region" description="Low complexity" evidence="1">
    <location>
        <begin position="29"/>
        <end position="42"/>
    </location>
</feature>
<keyword evidence="4" id="KW-1185">Reference proteome</keyword>
<feature type="signal peptide" evidence="2">
    <location>
        <begin position="1"/>
        <end position="22"/>
    </location>
</feature>
<comment type="caution">
    <text evidence="3">The sequence shown here is derived from an EMBL/GenBank/DDBJ whole genome shotgun (WGS) entry which is preliminary data.</text>
</comment>
<organism evidence="3 4">
    <name type="scientific">Nelumbo nucifera</name>
    <name type="common">Sacred lotus</name>
    <dbReference type="NCBI Taxonomy" id="4432"/>
    <lineage>
        <taxon>Eukaryota</taxon>
        <taxon>Viridiplantae</taxon>
        <taxon>Streptophyta</taxon>
        <taxon>Embryophyta</taxon>
        <taxon>Tracheophyta</taxon>
        <taxon>Spermatophyta</taxon>
        <taxon>Magnoliopsida</taxon>
        <taxon>Proteales</taxon>
        <taxon>Nelumbonaceae</taxon>
        <taxon>Nelumbo</taxon>
    </lineage>
</organism>
<proteinExistence type="predicted"/>